<comment type="caution">
    <text evidence="1">The sequence shown here is derived from an EMBL/GenBank/DDBJ whole genome shotgun (WGS) entry which is preliminary data.</text>
</comment>
<dbReference type="Gene3D" id="3.30.1330.40">
    <property type="entry name" value="RutC-like"/>
    <property type="match status" value="1"/>
</dbReference>
<dbReference type="Pfam" id="PF01042">
    <property type="entry name" value="Ribonuc_L-PSP"/>
    <property type="match status" value="1"/>
</dbReference>
<dbReference type="InterPro" id="IPR035709">
    <property type="entry name" value="YoaB-like"/>
</dbReference>
<dbReference type="InterPro" id="IPR006175">
    <property type="entry name" value="YjgF/YER057c/UK114"/>
</dbReference>
<dbReference type="RefSeq" id="WP_329775331.1">
    <property type="nucleotide sequence ID" value="NZ_JAYDYW010000007.1"/>
</dbReference>
<dbReference type="InterPro" id="IPR035959">
    <property type="entry name" value="RutC-like_sf"/>
</dbReference>
<dbReference type="SUPFAM" id="SSF55298">
    <property type="entry name" value="YjgF-like"/>
    <property type="match status" value="1"/>
</dbReference>
<evidence type="ECO:0000313" key="2">
    <source>
        <dbReference type="Proteomes" id="UP001310248"/>
    </source>
</evidence>
<dbReference type="PANTHER" id="PTHR47328">
    <property type="match status" value="1"/>
</dbReference>
<keyword evidence="2" id="KW-1185">Reference proteome</keyword>
<sequence>MSIQHFESKARMSRAVVHNNTVYLCGQVAKDTTQGIAEQTRTTIEKVEELLATVGSDKSKLLSVTIYVRTMDDFAEMNKVWDAWVADVTPPARACVQAHMAREEILVEMSVTAAV</sequence>
<reference evidence="1 2" key="2">
    <citation type="submission" date="2023-12" db="EMBL/GenBank/DDBJ databases">
        <authorList>
            <consortium name="Cladostephus spongiosus"/>
            <person name="Lorente B."/>
            <person name="Cabral C."/>
            <person name="Frias J."/>
            <person name="Faria J."/>
            <person name="Toubarro D."/>
        </authorList>
    </citation>
    <scope>NUCLEOTIDE SEQUENCE [LARGE SCALE GENOMIC DNA]</scope>
    <source>
        <strain evidence="1 2">ZMCS4</strain>
    </source>
</reference>
<accession>A0ABU7G4C8</accession>
<dbReference type="CDD" id="cd06150">
    <property type="entry name" value="YjgF_YER057c_UK114_like_2"/>
    <property type="match status" value="1"/>
</dbReference>
<proteinExistence type="predicted"/>
<organism evidence="1 2">
    <name type="scientific">Agarivorans aestuarii</name>
    <dbReference type="NCBI Taxonomy" id="1563703"/>
    <lineage>
        <taxon>Bacteria</taxon>
        <taxon>Pseudomonadati</taxon>
        <taxon>Pseudomonadota</taxon>
        <taxon>Gammaproteobacteria</taxon>
        <taxon>Alteromonadales</taxon>
        <taxon>Alteromonadaceae</taxon>
        <taxon>Agarivorans</taxon>
    </lineage>
</organism>
<evidence type="ECO:0000313" key="1">
    <source>
        <dbReference type="EMBL" id="MEE1674160.1"/>
    </source>
</evidence>
<name>A0ABU7G4C8_9ALTE</name>
<dbReference type="EMBL" id="JAYDYW010000007">
    <property type="protein sequence ID" value="MEE1674160.1"/>
    <property type="molecule type" value="Genomic_DNA"/>
</dbReference>
<dbReference type="Proteomes" id="UP001310248">
    <property type="component" value="Unassembled WGS sequence"/>
</dbReference>
<dbReference type="PANTHER" id="PTHR47328:SF1">
    <property type="entry name" value="RUTC FAMILY PROTEIN YOAB"/>
    <property type="match status" value="1"/>
</dbReference>
<protein>
    <submittedName>
        <fullName evidence="1">RidA family protein</fullName>
    </submittedName>
</protein>
<reference evidence="2" key="1">
    <citation type="submission" date="2023-07" db="EMBL/GenBank/DDBJ databases">
        <title>Draft genome sequence of Agarivorans aestuarii strain ZMCS4, a CAZymes producing bacteria isolated from the marine brown algae Clodostephus spongiosus.</title>
        <authorList>
            <person name="Lorente B."/>
            <person name="Cabral C."/>
            <person name="Frias J."/>
            <person name="Faria J."/>
            <person name="Toubarro D."/>
        </authorList>
    </citation>
    <scope>NUCLEOTIDE SEQUENCE [LARGE SCALE GENOMIC DNA]</scope>
    <source>
        <strain evidence="2">ZMCS4</strain>
    </source>
</reference>
<gene>
    <name evidence="1" type="ORF">SNR37_003595</name>
</gene>